<accession>A0A3P7M6P0</accession>
<dbReference type="Gene3D" id="3.40.20.10">
    <property type="entry name" value="Severin"/>
    <property type="match status" value="1"/>
</dbReference>
<keyword evidence="2" id="KW-1185">Reference proteome</keyword>
<reference evidence="1 2" key="1">
    <citation type="submission" date="2018-11" db="EMBL/GenBank/DDBJ databases">
        <authorList>
            <consortium name="Pathogen Informatics"/>
        </authorList>
    </citation>
    <scope>NUCLEOTIDE SEQUENCE [LARGE SCALE GENOMIC DNA]</scope>
</reference>
<name>A0A3P7M6P0_DIBLA</name>
<dbReference type="SUPFAM" id="SSF55753">
    <property type="entry name" value="Actin depolymerizing proteins"/>
    <property type="match status" value="1"/>
</dbReference>
<dbReference type="EMBL" id="UYRU01057337">
    <property type="protein sequence ID" value="VDN13781.1"/>
    <property type="molecule type" value="Genomic_DNA"/>
</dbReference>
<dbReference type="AlphaFoldDB" id="A0A3P7M6P0"/>
<gene>
    <name evidence="1" type="ORF">DILT_LOCUS9612</name>
</gene>
<dbReference type="Proteomes" id="UP000281553">
    <property type="component" value="Unassembled WGS sequence"/>
</dbReference>
<dbReference type="InterPro" id="IPR029006">
    <property type="entry name" value="ADF-H/Gelsolin-like_dom_sf"/>
</dbReference>
<evidence type="ECO:0000313" key="1">
    <source>
        <dbReference type="EMBL" id="VDN13781.1"/>
    </source>
</evidence>
<sequence>MKRRNCKATSEFYDEEDLFEKNELHNKLGDADVTPMSFKPEKKGFQKVMMRLSDQSGQLVLNNVYTGKIYREGMNQDDVTFIEDLDLLYVYIGTGASVNESISSWAEAEKYLKSVGRPDKAIAVFSAGSYLPAFNEIWNDQRLQNHRRYM</sequence>
<evidence type="ECO:0008006" key="3">
    <source>
        <dbReference type="Google" id="ProtNLM"/>
    </source>
</evidence>
<organism evidence="1 2">
    <name type="scientific">Dibothriocephalus latus</name>
    <name type="common">Fish tapeworm</name>
    <name type="synonym">Diphyllobothrium latum</name>
    <dbReference type="NCBI Taxonomy" id="60516"/>
    <lineage>
        <taxon>Eukaryota</taxon>
        <taxon>Metazoa</taxon>
        <taxon>Spiralia</taxon>
        <taxon>Lophotrochozoa</taxon>
        <taxon>Platyhelminthes</taxon>
        <taxon>Cestoda</taxon>
        <taxon>Eucestoda</taxon>
        <taxon>Diphyllobothriidea</taxon>
        <taxon>Diphyllobothriidae</taxon>
        <taxon>Dibothriocephalus</taxon>
    </lineage>
</organism>
<evidence type="ECO:0000313" key="2">
    <source>
        <dbReference type="Proteomes" id="UP000281553"/>
    </source>
</evidence>
<dbReference type="OrthoDB" id="6375767at2759"/>
<protein>
    <recommendedName>
        <fullName evidence="3">Gelsolin-like domain-containing protein</fullName>
    </recommendedName>
</protein>
<proteinExistence type="predicted"/>